<dbReference type="InterPro" id="IPR011992">
    <property type="entry name" value="EF-hand-dom_pair"/>
</dbReference>
<keyword evidence="3" id="KW-0479">Metal-binding</keyword>
<dbReference type="GO" id="GO:0008047">
    <property type="term" value="F:enzyme activator activity"/>
    <property type="evidence" value="ECO:0007669"/>
    <property type="project" value="UniProtKB-ARBA"/>
</dbReference>
<proteinExistence type="inferred from homology"/>
<feature type="domain" description="EF-hand" evidence="8">
    <location>
        <begin position="96"/>
        <end position="131"/>
    </location>
</feature>
<evidence type="ECO:0000259" key="8">
    <source>
        <dbReference type="PROSITE" id="PS50222"/>
    </source>
</evidence>
<dbReference type="OrthoDB" id="191686at2759"/>
<reference evidence="9 10" key="1">
    <citation type="submission" date="2015-06" db="EMBL/GenBank/DDBJ databases">
        <title>Draft genome of the ant-associated black yeast Phialophora attae CBS 131958.</title>
        <authorList>
            <person name="Moreno L.F."/>
            <person name="Stielow B.J."/>
            <person name="de Hoog S."/>
            <person name="Vicente V.A."/>
            <person name="Weiss V.A."/>
            <person name="de Vries M."/>
            <person name="Cruz L.M."/>
            <person name="Souza E.M."/>
        </authorList>
    </citation>
    <scope>NUCLEOTIDE SEQUENCE [LARGE SCALE GENOMIC DNA]</scope>
    <source>
        <strain evidence="9 10">CBS 131958</strain>
    </source>
</reference>
<dbReference type="PROSITE" id="PS50222">
    <property type="entry name" value="EF_HAND_2"/>
    <property type="match status" value="3"/>
</dbReference>
<dbReference type="InterPro" id="IPR018247">
    <property type="entry name" value="EF_Hand_1_Ca_BS"/>
</dbReference>
<dbReference type="Pfam" id="PF00036">
    <property type="entry name" value="EF-hand_1"/>
    <property type="match status" value="1"/>
</dbReference>
<evidence type="ECO:0000313" key="10">
    <source>
        <dbReference type="Proteomes" id="UP000038010"/>
    </source>
</evidence>
<accession>A0A0N1NVC3</accession>
<dbReference type="FunFam" id="1.10.238.10:FF:000009">
    <property type="entry name" value="Visinin-like protein 1"/>
    <property type="match status" value="1"/>
</dbReference>
<dbReference type="RefSeq" id="XP_017994770.1">
    <property type="nucleotide sequence ID" value="XM_018138969.1"/>
</dbReference>
<dbReference type="VEuPathDB" id="FungiDB:AB675_10214"/>
<dbReference type="GeneID" id="28730849"/>
<dbReference type="SMART" id="SM00054">
    <property type="entry name" value="EFh"/>
    <property type="match status" value="3"/>
</dbReference>
<dbReference type="PROSITE" id="PS00018">
    <property type="entry name" value="EF_HAND_1"/>
    <property type="match status" value="2"/>
</dbReference>
<dbReference type="CDD" id="cd00051">
    <property type="entry name" value="EFh"/>
    <property type="match status" value="2"/>
</dbReference>
<dbReference type="AlphaFoldDB" id="A0A0N1NVC3"/>
<dbReference type="InterPro" id="IPR028846">
    <property type="entry name" value="Recoverin"/>
</dbReference>
<sequence length="190" mass="21909">MGQKQSKLSAAQLEELQQATKFDKRELQAWYKGFLKDCPSGRLTKAEFQKIYRQFFPYGDPTSFADYVFNVFDADKSGEIDFKEFIVALSVTSRGKMEDKLDWAFQLYDINGDGKISYEEMLAIVTAIYKMVGSMVKLPEDEDTPEKRVTKIFAMMDKDQNAYLDREEFREGSKRDETIVSALSLYDGLV</sequence>
<dbReference type="PRINTS" id="PR00450">
    <property type="entry name" value="RECOVERIN"/>
</dbReference>
<name>A0A0N1NVC3_9EURO</name>
<dbReference type="PANTHER" id="PTHR23055:SF178">
    <property type="entry name" value="NEUROCALCIN HOMOLOG"/>
    <property type="match status" value="1"/>
</dbReference>
<evidence type="ECO:0000256" key="6">
    <source>
        <dbReference type="ARBA" id="ARBA00023288"/>
    </source>
</evidence>
<dbReference type="Pfam" id="PF13499">
    <property type="entry name" value="EF-hand_7"/>
    <property type="match status" value="1"/>
</dbReference>
<comment type="similarity">
    <text evidence="1">Belongs to the recoverin family.</text>
</comment>
<protein>
    <recommendedName>
        <fullName evidence="7">Calcium-binding protein NCS-1</fullName>
    </recommendedName>
</protein>
<dbReference type="GO" id="GO:0005509">
    <property type="term" value="F:calcium ion binding"/>
    <property type="evidence" value="ECO:0007669"/>
    <property type="project" value="InterPro"/>
</dbReference>
<dbReference type="PANTHER" id="PTHR23055">
    <property type="entry name" value="CALCIUM BINDING PROTEINS"/>
    <property type="match status" value="1"/>
</dbReference>
<evidence type="ECO:0000256" key="1">
    <source>
        <dbReference type="ARBA" id="ARBA00006049"/>
    </source>
</evidence>
<dbReference type="Proteomes" id="UP000038010">
    <property type="component" value="Unassembled WGS sequence"/>
</dbReference>
<feature type="domain" description="EF-hand" evidence="8">
    <location>
        <begin position="60"/>
        <end position="95"/>
    </location>
</feature>
<keyword evidence="6" id="KW-0449">Lipoprotein</keyword>
<gene>
    <name evidence="9" type="ORF">AB675_10214</name>
</gene>
<evidence type="ECO:0000256" key="4">
    <source>
        <dbReference type="ARBA" id="ARBA00022737"/>
    </source>
</evidence>
<dbReference type="Gene3D" id="1.10.238.10">
    <property type="entry name" value="EF-hand"/>
    <property type="match status" value="1"/>
</dbReference>
<dbReference type="GO" id="GO:0016020">
    <property type="term" value="C:membrane"/>
    <property type="evidence" value="ECO:0007669"/>
    <property type="project" value="TreeGrafter"/>
</dbReference>
<organism evidence="9 10">
    <name type="scientific">Cyphellophora attinorum</name>
    <dbReference type="NCBI Taxonomy" id="1664694"/>
    <lineage>
        <taxon>Eukaryota</taxon>
        <taxon>Fungi</taxon>
        <taxon>Dikarya</taxon>
        <taxon>Ascomycota</taxon>
        <taxon>Pezizomycotina</taxon>
        <taxon>Eurotiomycetes</taxon>
        <taxon>Chaetothyriomycetidae</taxon>
        <taxon>Chaetothyriales</taxon>
        <taxon>Cyphellophoraceae</taxon>
        <taxon>Cyphellophora</taxon>
    </lineage>
</organism>
<dbReference type="EMBL" id="LFJN01000050">
    <property type="protein sequence ID" value="KPI34807.1"/>
    <property type="molecule type" value="Genomic_DNA"/>
</dbReference>
<keyword evidence="4" id="KW-0677">Repeat</keyword>
<dbReference type="InterPro" id="IPR002048">
    <property type="entry name" value="EF_hand_dom"/>
</dbReference>
<dbReference type="STRING" id="1664694.A0A0N1NVC3"/>
<keyword evidence="5" id="KW-0106">Calcium</keyword>
<feature type="domain" description="EF-hand" evidence="8">
    <location>
        <begin position="144"/>
        <end position="179"/>
    </location>
</feature>
<dbReference type="GO" id="GO:0005829">
    <property type="term" value="C:cytosol"/>
    <property type="evidence" value="ECO:0007669"/>
    <property type="project" value="TreeGrafter"/>
</dbReference>
<comment type="caution">
    <text evidence="9">The sequence shown here is derived from an EMBL/GenBank/DDBJ whole genome shotgun (WGS) entry which is preliminary data.</text>
</comment>
<dbReference type="SUPFAM" id="SSF47473">
    <property type="entry name" value="EF-hand"/>
    <property type="match status" value="1"/>
</dbReference>
<evidence type="ECO:0000256" key="7">
    <source>
        <dbReference type="ARBA" id="ARBA00071944"/>
    </source>
</evidence>
<keyword evidence="2" id="KW-0519">Myristate</keyword>
<evidence type="ECO:0000256" key="5">
    <source>
        <dbReference type="ARBA" id="ARBA00022837"/>
    </source>
</evidence>
<evidence type="ECO:0000256" key="3">
    <source>
        <dbReference type="ARBA" id="ARBA00022723"/>
    </source>
</evidence>
<keyword evidence="10" id="KW-1185">Reference proteome</keyword>
<evidence type="ECO:0000256" key="2">
    <source>
        <dbReference type="ARBA" id="ARBA00022707"/>
    </source>
</evidence>
<evidence type="ECO:0000313" key="9">
    <source>
        <dbReference type="EMBL" id="KPI34807.1"/>
    </source>
</evidence>